<reference evidence="4" key="1">
    <citation type="submission" date="2015-03" db="EMBL/GenBank/DDBJ databases">
        <title>Luteipulveratus halotolerans sp. nov., a novel actinobacterium (Dermacoccaceae) from Sarawak, Malaysia.</title>
        <authorList>
            <person name="Juboi H."/>
            <person name="Basik A."/>
            <person name="Shamsul S.S."/>
            <person name="Arnold P."/>
            <person name="Schmitt E.K."/>
            <person name="Sanglier J.-J."/>
            <person name="Yeo T."/>
        </authorList>
    </citation>
    <scope>NUCLEOTIDE SEQUENCE [LARGE SCALE GENOMIC DNA]</scope>
    <source>
        <strain evidence="4">C296001</strain>
    </source>
</reference>
<dbReference type="Proteomes" id="UP000037397">
    <property type="component" value="Unassembled WGS sequence"/>
</dbReference>
<feature type="signal peptide" evidence="2">
    <location>
        <begin position="1"/>
        <end position="19"/>
    </location>
</feature>
<proteinExistence type="predicted"/>
<evidence type="ECO:0000256" key="2">
    <source>
        <dbReference type="SAM" id="SignalP"/>
    </source>
</evidence>
<feature type="chain" id="PRO_5039494096" evidence="2">
    <location>
        <begin position="20"/>
        <end position="283"/>
    </location>
</feature>
<evidence type="ECO:0000313" key="4">
    <source>
        <dbReference type="Proteomes" id="UP000037397"/>
    </source>
</evidence>
<gene>
    <name evidence="3" type="ORF">VV01_21075</name>
</gene>
<evidence type="ECO:0000313" key="3">
    <source>
        <dbReference type="EMBL" id="KNX39056.1"/>
    </source>
</evidence>
<comment type="caution">
    <text evidence="3">The sequence shown here is derived from an EMBL/GenBank/DDBJ whole genome shotgun (WGS) entry which is preliminary data.</text>
</comment>
<name>A0A0L6CMP3_9MICO</name>
<dbReference type="RefSeq" id="WP_050671607.1">
    <property type="nucleotide sequence ID" value="NZ_LAIR01000002.1"/>
</dbReference>
<feature type="compositionally biased region" description="Low complexity" evidence="1">
    <location>
        <begin position="178"/>
        <end position="237"/>
    </location>
</feature>
<feature type="compositionally biased region" description="Pro residues" evidence="1">
    <location>
        <begin position="238"/>
        <end position="247"/>
    </location>
</feature>
<dbReference type="OrthoDB" id="9942996at2"/>
<sequence>MKRNTALFRASCAAGIAGAIGLVVTSAGGVAAPKAAEGGGVAWETITDVHPSYAEGSVGDADGFFTARATASGSGTQAQAKVTAFAIPALDVSGIGVTVTCDAGTYSVSVTGGGAPGVKSAGQTVSLAQFTGNDNAQGTVTFGRGGADGKVGAYIDLSDAIGEGTYIKLGYASCADDSTPTPTSTTGTPTESPTGTPTESPTGTSTGTPTESPTGTPTESPTGTSTGTPTESPTGTPTVPPTSPPGTPTQSPTGGTPTSTPPTGEPTEPPTPTPSTTGLPVTG</sequence>
<feature type="compositionally biased region" description="Low complexity" evidence="1">
    <location>
        <begin position="248"/>
        <end position="258"/>
    </location>
</feature>
<keyword evidence="4" id="KW-1185">Reference proteome</keyword>
<accession>A0A0L6CMP3</accession>
<feature type="compositionally biased region" description="Pro residues" evidence="1">
    <location>
        <begin position="259"/>
        <end position="273"/>
    </location>
</feature>
<protein>
    <submittedName>
        <fullName evidence="3">Uncharacterized protein</fullName>
    </submittedName>
</protein>
<organism evidence="3 4">
    <name type="scientific">Luteipulveratus halotolerans</name>
    <dbReference type="NCBI Taxonomy" id="1631356"/>
    <lineage>
        <taxon>Bacteria</taxon>
        <taxon>Bacillati</taxon>
        <taxon>Actinomycetota</taxon>
        <taxon>Actinomycetes</taxon>
        <taxon>Micrococcales</taxon>
        <taxon>Dermacoccaceae</taxon>
        <taxon>Luteipulveratus</taxon>
    </lineage>
</organism>
<evidence type="ECO:0000256" key="1">
    <source>
        <dbReference type="SAM" id="MobiDB-lite"/>
    </source>
</evidence>
<keyword evidence="2" id="KW-0732">Signal</keyword>
<feature type="region of interest" description="Disordered" evidence="1">
    <location>
        <begin position="174"/>
        <end position="283"/>
    </location>
</feature>
<dbReference type="EMBL" id="LAIR01000002">
    <property type="protein sequence ID" value="KNX39056.1"/>
    <property type="molecule type" value="Genomic_DNA"/>
</dbReference>
<feature type="compositionally biased region" description="Low complexity" evidence="1">
    <location>
        <begin position="274"/>
        <end position="283"/>
    </location>
</feature>
<dbReference type="AlphaFoldDB" id="A0A0L6CMP3"/>